<dbReference type="GO" id="GO:0008270">
    <property type="term" value="F:zinc ion binding"/>
    <property type="evidence" value="ECO:0007669"/>
    <property type="project" value="InterPro"/>
</dbReference>
<dbReference type="GO" id="GO:0045087">
    <property type="term" value="P:innate immune response"/>
    <property type="evidence" value="ECO:0007669"/>
    <property type="project" value="UniProtKB-KW"/>
</dbReference>
<dbReference type="AlphaFoldDB" id="A0A6H5HVQ6"/>
<evidence type="ECO:0000313" key="6">
    <source>
        <dbReference type="Proteomes" id="UP000479190"/>
    </source>
</evidence>
<dbReference type="OrthoDB" id="10001926at2759"/>
<dbReference type="InterPro" id="IPR036505">
    <property type="entry name" value="Amidase/PGRP_sf"/>
</dbReference>
<dbReference type="SUPFAM" id="SSF55846">
    <property type="entry name" value="N-acetylmuramoyl-L-alanine amidase-like"/>
    <property type="match status" value="1"/>
</dbReference>
<accession>A0A6H5HVQ6</accession>
<dbReference type="CDD" id="cd06583">
    <property type="entry name" value="PGRP"/>
    <property type="match status" value="1"/>
</dbReference>
<keyword evidence="3" id="KW-0391">Immunity</keyword>
<protein>
    <recommendedName>
        <fullName evidence="4">Peptidoglycan recognition protein family domain-containing protein</fullName>
    </recommendedName>
</protein>
<dbReference type="Gene3D" id="3.40.80.10">
    <property type="entry name" value="Peptidoglycan recognition protein-like"/>
    <property type="match status" value="2"/>
</dbReference>
<dbReference type="InterPro" id="IPR002502">
    <property type="entry name" value="Amidase_domain"/>
</dbReference>
<dbReference type="GO" id="GO:0009253">
    <property type="term" value="P:peptidoglycan catabolic process"/>
    <property type="evidence" value="ECO:0007669"/>
    <property type="project" value="InterPro"/>
</dbReference>
<name>A0A6H5HVQ6_9HYME</name>
<evidence type="ECO:0000256" key="2">
    <source>
        <dbReference type="ARBA" id="ARBA00022588"/>
    </source>
</evidence>
<dbReference type="Proteomes" id="UP000479190">
    <property type="component" value="Unassembled WGS sequence"/>
</dbReference>
<keyword evidence="6" id="KW-1185">Reference proteome</keyword>
<dbReference type="InterPro" id="IPR006619">
    <property type="entry name" value="PGRP_domain_met/bac"/>
</dbReference>
<keyword evidence="2" id="KW-0399">Innate immunity</keyword>
<dbReference type="GO" id="GO:0008745">
    <property type="term" value="F:N-acetylmuramoyl-L-alanine amidase activity"/>
    <property type="evidence" value="ECO:0007669"/>
    <property type="project" value="InterPro"/>
</dbReference>
<sequence>MERRASAGPPEPLSTLPAILVIISHTVTRFCFRKGDGARIVLSCQQHHKYANGWSDIGYNFLVGGDGLVYVGRGLGRRLPQLVATRNLIEYGVEHGHIARNYTLLGHRQCRDTLSPGNAAYNIIKSWEHWSPVVPSIPQR</sequence>
<dbReference type="EMBL" id="CADCXV010000146">
    <property type="protein sequence ID" value="CAB0028429.1"/>
    <property type="molecule type" value="Genomic_DNA"/>
</dbReference>
<evidence type="ECO:0000256" key="3">
    <source>
        <dbReference type="ARBA" id="ARBA00022859"/>
    </source>
</evidence>
<dbReference type="InterPro" id="IPR015510">
    <property type="entry name" value="PGRP"/>
</dbReference>
<evidence type="ECO:0000256" key="1">
    <source>
        <dbReference type="ARBA" id="ARBA00007553"/>
    </source>
</evidence>
<dbReference type="PANTHER" id="PTHR11022">
    <property type="entry name" value="PEPTIDOGLYCAN RECOGNITION PROTEIN"/>
    <property type="match status" value="1"/>
</dbReference>
<feature type="domain" description="Peptidoglycan recognition protein family" evidence="4">
    <location>
        <begin position="2"/>
        <end position="111"/>
    </location>
</feature>
<evidence type="ECO:0000259" key="4">
    <source>
        <dbReference type="SMART" id="SM00701"/>
    </source>
</evidence>
<proteinExistence type="inferred from homology"/>
<dbReference type="PANTHER" id="PTHR11022:SF41">
    <property type="entry name" value="PEPTIDOGLYCAN-RECOGNITION PROTEIN LC-RELATED"/>
    <property type="match status" value="1"/>
</dbReference>
<evidence type="ECO:0000313" key="5">
    <source>
        <dbReference type="EMBL" id="CAB0028429.1"/>
    </source>
</evidence>
<organism evidence="5 6">
    <name type="scientific">Trichogramma brassicae</name>
    <dbReference type="NCBI Taxonomy" id="86971"/>
    <lineage>
        <taxon>Eukaryota</taxon>
        <taxon>Metazoa</taxon>
        <taxon>Ecdysozoa</taxon>
        <taxon>Arthropoda</taxon>
        <taxon>Hexapoda</taxon>
        <taxon>Insecta</taxon>
        <taxon>Pterygota</taxon>
        <taxon>Neoptera</taxon>
        <taxon>Endopterygota</taxon>
        <taxon>Hymenoptera</taxon>
        <taxon>Apocrita</taxon>
        <taxon>Proctotrupomorpha</taxon>
        <taxon>Chalcidoidea</taxon>
        <taxon>Trichogrammatidae</taxon>
        <taxon>Trichogramma</taxon>
    </lineage>
</organism>
<comment type="similarity">
    <text evidence="1">Belongs to the N-acetylmuramoyl-L-alanine amidase 2 family.</text>
</comment>
<gene>
    <name evidence="5" type="ORF">TBRA_LOCUS602</name>
</gene>
<reference evidence="5 6" key="1">
    <citation type="submission" date="2020-02" db="EMBL/GenBank/DDBJ databases">
        <authorList>
            <person name="Ferguson B K."/>
        </authorList>
    </citation>
    <scope>NUCLEOTIDE SEQUENCE [LARGE SCALE GENOMIC DNA]</scope>
</reference>
<dbReference type="SMART" id="SM00701">
    <property type="entry name" value="PGRP"/>
    <property type="match status" value="1"/>
</dbReference>